<sequence>MSQACSAIATSALLAVVDAISSALKLIVSLIPKFWAIALFRSRDEVRTSIPVTCTGIPIVRKY</sequence>
<name>A0A6J6NJZ7_9ZZZZ</name>
<proteinExistence type="predicted"/>
<accession>A0A6J6NJZ7</accession>
<dbReference type="EMBL" id="CAEZXG010000072">
    <property type="protein sequence ID" value="CAB4686522.1"/>
    <property type="molecule type" value="Genomic_DNA"/>
</dbReference>
<evidence type="ECO:0000313" key="1">
    <source>
        <dbReference type="EMBL" id="CAB4686522.1"/>
    </source>
</evidence>
<gene>
    <name evidence="1" type="ORF">UFOPK2359_00997</name>
</gene>
<dbReference type="AlphaFoldDB" id="A0A6J6NJZ7"/>
<organism evidence="1">
    <name type="scientific">freshwater metagenome</name>
    <dbReference type="NCBI Taxonomy" id="449393"/>
    <lineage>
        <taxon>unclassified sequences</taxon>
        <taxon>metagenomes</taxon>
        <taxon>ecological metagenomes</taxon>
    </lineage>
</organism>
<protein>
    <submittedName>
        <fullName evidence="1">Unannotated protein</fullName>
    </submittedName>
</protein>
<reference evidence="1" key="1">
    <citation type="submission" date="2020-05" db="EMBL/GenBank/DDBJ databases">
        <authorList>
            <person name="Chiriac C."/>
            <person name="Salcher M."/>
            <person name="Ghai R."/>
            <person name="Kavagutti S V."/>
        </authorList>
    </citation>
    <scope>NUCLEOTIDE SEQUENCE</scope>
</reference>